<protein>
    <submittedName>
        <fullName evidence="2">Uncharacterized protein</fullName>
    </submittedName>
</protein>
<evidence type="ECO:0000313" key="2">
    <source>
        <dbReference type="EMBL" id="MDR7171200.1"/>
    </source>
</evidence>
<evidence type="ECO:0000313" key="3">
    <source>
        <dbReference type="Proteomes" id="UP001251217"/>
    </source>
</evidence>
<evidence type="ECO:0000256" key="1">
    <source>
        <dbReference type="SAM" id="MobiDB-lite"/>
    </source>
</evidence>
<feature type="region of interest" description="Disordered" evidence="1">
    <location>
        <begin position="17"/>
        <end position="39"/>
    </location>
</feature>
<organism evidence="2 3">
    <name type="scientific">Nocardia kruczakiae</name>
    <dbReference type="NCBI Taxonomy" id="261477"/>
    <lineage>
        <taxon>Bacteria</taxon>
        <taxon>Bacillati</taxon>
        <taxon>Actinomycetota</taxon>
        <taxon>Actinomycetes</taxon>
        <taxon>Mycobacteriales</taxon>
        <taxon>Nocardiaceae</taxon>
        <taxon>Nocardia</taxon>
    </lineage>
</organism>
<sequence>MIVAMLVHQRFMLDRPQHHTLDQADRAQSSEREPEQLGVFGPGTPTAATGSVDQLNTFHLVDLPA</sequence>
<accession>A0ABU1XKV8</accession>
<gene>
    <name evidence="2" type="ORF">J2W56_004959</name>
</gene>
<proteinExistence type="predicted"/>
<reference evidence="2 3" key="1">
    <citation type="submission" date="2023-07" db="EMBL/GenBank/DDBJ databases">
        <title>Sorghum-associated microbial communities from plants grown in Nebraska, USA.</title>
        <authorList>
            <person name="Schachtman D."/>
        </authorList>
    </citation>
    <scope>NUCLEOTIDE SEQUENCE [LARGE SCALE GENOMIC DNA]</scope>
    <source>
        <strain evidence="2 3">4272</strain>
    </source>
</reference>
<name>A0ABU1XKV8_9NOCA</name>
<dbReference type="EMBL" id="JAVDWW010000008">
    <property type="protein sequence ID" value="MDR7171200.1"/>
    <property type="molecule type" value="Genomic_DNA"/>
</dbReference>
<keyword evidence="3" id="KW-1185">Reference proteome</keyword>
<dbReference type="Proteomes" id="UP001251217">
    <property type="component" value="Unassembled WGS sequence"/>
</dbReference>
<feature type="compositionally biased region" description="Basic and acidic residues" evidence="1">
    <location>
        <begin position="17"/>
        <end position="35"/>
    </location>
</feature>
<comment type="caution">
    <text evidence="2">The sequence shown here is derived from an EMBL/GenBank/DDBJ whole genome shotgun (WGS) entry which is preliminary data.</text>
</comment>